<evidence type="ECO:0000256" key="1">
    <source>
        <dbReference type="SAM" id="Phobius"/>
    </source>
</evidence>
<evidence type="ECO:0000313" key="2">
    <source>
        <dbReference type="EMBL" id="NUU89653.1"/>
    </source>
</evidence>
<sequence>MLVMPSFFHGSVQLSGFLHTLTLVQSNCVLCLTSMFFLPWFCLCCYPVQCDHVHAFCSSWILKCLSKKFHLNSLVADLKCLQLGSFFSLHFLKSGSILFGLCLVLVLNSDWVFIQPFYFL</sequence>
<dbReference type="EMBL" id="GILB01009320">
    <property type="protein sequence ID" value="NUU89653.1"/>
    <property type="molecule type" value="Transcribed_RNA"/>
</dbReference>
<accession>A0A6M2EW49</accession>
<reference evidence="2" key="1">
    <citation type="submission" date="2020-03" db="EMBL/GenBank/DDBJ databases">
        <authorList>
            <person name="Zhang R."/>
        </authorList>
    </citation>
    <scope>NUCLEOTIDE SEQUENCE</scope>
</reference>
<name>A0A6M2EW49_9ROSI</name>
<feature type="transmembrane region" description="Helical" evidence="1">
    <location>
        <begin position="24"/>
        <end position="48"/>
    </location>
</feature>
<organism evidence="2">
    <name type="scientific">Populus davidiana</name>
    <dbReference type="NCBI Taxonomy" id="266767"/>
    <lineage>
        <taxon>Eukaryota</taxon>
        <taxon>Viridiplantae</taxon>
        <taxon>Streptophyta</taxon>
        <taxon>Embryophyta</taxon>
        <taxon>Tracheophyta</taxon>
        <taxon>Spermatophyta</taxon>
        <taxon>Magnoliopsida</taxon>
        <taxon>eudicotyledons</taxon>
        <taxon>Gunneridae</taxon>
        <taxon>Pentapetalae</taxon>
        <taxon>rosids</taxon>
        <taxon>fabids</taxon>
        <taxon>Malpighiales</taxon>
        <taxon>Salicaceae</taxon>
        <taxon>Saliceae</taxon>
        <taxon>Populus</taxon>
    </lineage>
</organism>
<feature type="transmembrane region" description="Helical" evidence="1">
    <location>
        <begin position="97"/>
        <end position="119"/>
    </location>
</feature>
<keyword evidence="1" id="KW-0812">Transmembrane</keyword>
<keyword evidence="1" id="KW-0472">Membrane</keyword>
<proteinExistence type="predicted"/>
<keyword evidence="1" id="KW-1133">Transmembrane helix</keyword>
<dbReference type="AlphaFoldDB" id="A0A6M2EW49"/>
<protein>
    <submittedName>
        <fullName evidence="2">Uncharacterized protein</fullName>
    </submittedName>
</protein>